<reference evidence="1" key="1">
    <citation type="submission" date="2022-07" db="EMBL/GenBank/DDBJ databases">
        <title>Phylogenomic reconstructions and comparative analyses of Kickxellomycotina fungi.</title>
        <authorList>
            <person name="Reynolds N.K."/>
            <person name="Stajich J.E."/>
            <person name="Barry K."/>
            <person name="Grigoriev I.V."/>
            <person name="Crous P."/>
            <person name="Smith M.E."/>
        </authorList>
    </citation>
    <scope>NUCLEOTIDE SEQUENCE</scope>
    <source>
        <strain evidence="1">CBS 109366</strain>
    </source>
</reference>
<evidence type="ECO:0000313" key="2">
    <source>
        <dbReference type="Proteomes" id="UP001140234"/>
    </source>
</evidence>
<organism evidence="1 2">
    <name type="scientific">Coemansia nantahalensis</name>
    <dbReference type="NCBI Taxonomy" id="2789366"/>
    <lineage>
        <taxon>Eukaryota</taxon>
        <taxon>Fungi</taxon>
        <taxon>Fungi incertae sedis</taxon>
        <taxon>Zoopagomycota</taxon>
        <taxon>Kickxellomycotina</taxon>
        <taxon>Kickxellomycetes</taxon>
        <taxon>Kickxellales</taxon>
        <taxon>Kickxellaceae</taxon>
        <taxon>Coemansia</taxon>
    </lineage>
</organism>
<gene>
    <name evidence="1" type="ORF">IWQ57_005815</name>
</gene>
<dbReference type="EMBL" id="JANBUJ010002993">
    <property type="protein sequence ID" value="KAJ2762368.1"/>
    <property type="molecule type" value="Genomic_DNA"/>
</dbReference>
<evidence type="ECO:0000313" key="1">
    <source>
        <dbReference type="EMBL" id="KAJ2762368.1"/>
    </source>
</evidence>
<comment type="caution">
    <text evidence="1">The sequence shown here is derived from an EMBL/GenBank/DDBJ whole genome shotgun (WGS) entry which is preliminary data.</text>
</comment>
<accession>A0ACC1JLQ6</accession>
<dbReference type="Proteomes" id="UP001140234">
    <property type="component" value="Unassembled WGS sequence"/>
</dbReference>
<proteinExistence type="predicted"/>
<protein>
    <submittedName>
        <fullName evidence="1">Uncharacterized protein</fullName>
    </submittedName>
</protein>
<sequence length="244" mass="25830">MPRDSAEATNSLVVLLDSFSDTACDEARARLAACGRLEHFARLPSFARCLAVFGSTADAQAARSALHGVCLDGGNRLRLYHVQHAPVDPHPHLDVPHHDKLWLISPPGSPPVDWRPTREDPPNAAHLDRQLVSALRELGHGRFALDLADVSDGDSASLPDADVEPLDLGLSADHFAISAGGVDADSSDDSDAGGSGTQRAPAIIIQDCNHGDNSQPETMAASARLCMAPATYRPTRRPPGAGFM</sequence>
<keyword evidence="2" id="KW-1185">Reference proteome</keyword>
<name>A0ACC1JLQ6_9FUNG</name>